<dbReference type="CDD" id="cd20714">
    <property type="entry name" value="NSP3_rotavirus"/>
    <property type="match status" value="1"/>
</dbReference>
<sequence>MATEASMRHALKVLENTCEEVVKQIITEKGLVYARGEARRRLEYVLDDTGIKGALICRAKTIDHAIRGRMESVEKNQEYMTRIETVEKLESDLLQMRTQLSLRGIDRKARVLASLFDVTPWKGSKVTSTVVMSDVAKEKFRNGSLRVADDCELWTNIRSTEMAVELEEAKRLLAMRQEDLIQTRKAYQDVLAYTEKLNASIEFLKKQNSDLSEKCQLWEKMSKQKQLTVEEKSIDIHRKEDDKLKKMENQLVTYTKLIEEQDKLLREERSERAYIEAKYNTLLTQFASVSEEEAPFDQVDGKFKITIECEMSLTSKILSMATGYGEIKRRYKHAKKLIKSMANMAKLMVEIPDDTMEKEVDETAEISDVD</sequence>
<dbReference type="EMBL" id="MG846382">
    <property type="protein sequence ID" value="AXL64587.1"/>
    <property type="molecule type" value="Genomic_RNA"/>
</dbReference>
<feature type="coiled-coil region" evidence="4">
    <location>
        <begin position="194"/>
        <end position="264"/>
    </location>
</feature>
<evidence type="ECO:0000256" key="1">
    <source>
        <dbReference type="ARBA" id="ARBA00022845"/>
    </source>
</evidence>
<evidence type="ECO:0000256" key="3">
    <source>
        <dbReference type="ARBA" id="ARBA00023200"/>
    </source>
</evidence>
<dbReference type="InterPro" id="IPR042519">
    <property type="entry name" value="NSP3_N_rotavirus"/>
</dbReference>
<dbReference type="InterPro" id="IPR002873">
    <property type="entry name" value="Rotavirus_NSP3"/>
</dbReference>
<protein>
    <submittedName>
        <fullName evidence="5">NSP3</fullName>
    </submittedName>
</protein>
<keyword evidence="1" id="KW-0810">Translation regulation</keyword>
<reference evidence="5" key="1">
    <citation type="submission" date="2018-01" db="EMBL/GenBank/DDBJ databases">
        <title>A case-control study in search for viruses in malabsorption syndrome affected and healthy chickens.</title>
        <authorList>
            <person name="Lima D.A."/>
            <person name="Roehe P.M."/>
        </authorList>
    </citation>
    <scope>NUCLEOTIDE SEQUENCE</scope>
    <source>
        <strain evidence="5">RS/BR/15/4S-6</strain>
    </source>
</reference>
<proteinExistence type="predicted"/>
<keyword evidence="3" id="KW-1035">Host cytoplasm</keyword>
<evidence type="ECO:0000256" key="2">
    <source>
        <dbReference type="ARBA" id="ARBA00022884"/>
    </source>
</evidence>
<keyword evidence="2" id="KW-0694">RNA-binding</keyword>
<evidence type="ECO:0000313" key="5">
    <source>
        <dbReference type="EMBL" id="AXL64587.1"/>
    </source>
</evidence>
<dbReference type="SUPFAM" id="SSF69903">
    <property type="entry name" value="NSP3 homodimer"/>
    <property type="match status" value="1"/>
</dbReference>
<keyword evidence="4" id="KW-0175">Coiled coil</keyword>
<dbReference type="Pfam" id="PF01665">
    <property type="entry name" value="Rota_NSP3"/>
    <property type="match status" value="1"/>
</dbReference>
<organism evidence="5">
    <name type="scientific">Rotavirus F</name>
    <dbReference type="NCBI Taxonomy" id="183405"/>
    <lineage>
        <taxon>Viruses</taxon>
        <taxon>Riboviria</taxon>
        <taxon>Orthornavirae</taxon>
        <taxon>Duplornaviricota</taxon>
        <taxon>Resentoviricetes</taxon>
        <taxon>Reovirales</taxon>
        <taxon>Sedoreoviridae</taxon>
        <taxon>Rotavirus</taxon>
        <taxon>Rotavirus phigastroenteritidis</taxon>
    </lineage>
</organism>
<dbReference type="InterPro" id="IPR036082">
    <property type="entry name" value="NSP3_sf"/>
</dbReference>
<name>A0A346BLI4_9REOV</name>
<dbReference type="Gene3D" id="6.10.280.20">
    <property type="entry name" value="Rotavirus non-structural protein NSP3, N-terminal domain"/>
    <property type="match status" value="1"/>
</dbReference>
<accession>A0A346BLI4</accession>
<evidence type="ECO:0000256" key="4">
    <source>
        <dbReference type="SAM" id="Coils"/>
    </source>
</evidence>
<dbReference type="GO" id="GO:0003723">
    <property type="term" value="F:RNA binding"/>
    <property type="evidence" value="ECO:0007669"/>
    <property type="project" value="UniProtKB-KW"/>
</dbReference>